<dbReference type="EMBL" id="SXCS01000007">
    <property type="protein sequence ID" value="NFR62266.1"/>
    <property type="molecule type" value="Genomic_DNA"/>
</dbReference>
<gene>
    <name evidence="1" type="ORF">FDF70_12430</name>
</gene>
<sequence>MLNKYKAYAKFKCLFTQFNFKLYNYKYSILWYSTLDMKESRYRMIFVEIPGRDNLNIKNIVFDYNGTVAEDGIMASQTKENLKKISEKLKVYIITADTYGNVKKQCEGLPVSVETFPKGNATFYKKSFVEKLGVEETMVIGNGMNDIEMFKVAILSIAVIGEEGCAGKLIAQSDIVVSSIEKVFSMIENTNRIVATLRD</sequence>
<dbReference type="Proteomes" id="UP000486601">
    <property type="component" value="Unassembled WGS sequence"/>
</dbReference>
<dbReference type="Pfam" id="PF08282">
    <property type="entry name" value="Hydrolase_3"/>
    <property type="match status" value="1"/>
</dbReference>
<accession>A0A6B4XZS0</accession>
<dbReference type="FunFam" id="3.40.50.1000:FF:000419">
    <property type="entry name" value="Haloacid dehalogenase-like hydrolase family protein"/>
    <property type="match status" value="1"/>
</dbReference>
<proteinExistence type="predicted"/>
<comment type="caution">
    <text evidence="1">The sequence shown here is derived from an EMBL/GenBank/DDBJ whole genome shotgun (WGS) entry which is preliminary data.</text>
</comment>
<organism evidence="1 2">
    <name type="scientific">Clostridium sporogenes</name>
    <dbReference type="NCBI Taxonomy" id="1509"/>
    <lineage>
        <taxon>Bacteria</taxon>
        <taxon>Bacillati</taxon>
        <taxon>Bacillota</taxon>
        <taxon>Clostridia</taxon>
        <taxon>Eubacteriales</taxon>
        <taxon>Clostridiaceae</taxon>
        <taxon>Clostridium</taxon>
    </lineage>
</organism>
<evidence type="ECO:0000313" key="2">
    <source>
        <dbReference type="Proteomes" id="UP000486601"/>
    </source>
</evidence>
<dbReference type="Gene3D" id="3.40.50.1000">
    <property type="entry name" value="HAD superfamily/HAD-like"/>
    <property type="match status" value="1"/>
</dbReference>
<dbReference type="InterPro" id="IPR036412">
    <property type="entry name" value="HAD-like_sf"/>
</dbReference>
<dbReference type="SUPFAM" id="SSF56784">
    <property type="entry name" value="HAD-like"/>
    <property type="match status" value="1"/>
</dbReference>
<dbReference type="AlphaFoldDB" id="A0A6B4XZS0"/>
<dbReference type="InterPro" id="IPR023214">
    <property type="entry name" value="HAD_sf"/>
</dbReference>
<dbReference type="CDD" id="cd01427">
    <property type="entry name" value="HAD_like"/>
    <property type="match status" value="1"/>
</dbReference>
<reference evidence="1 2" key="1">
    <citation type="submission" date="2019-04" db="EMBL/GenBank/DDBJ databases">
        <title>Genome sequencing of Clostridium botulinum Groups I-IV and Clostridium butyricum.</title>
        <authorList>
            <person name="Brunt J."/>
            <person name="Van Vliet A.H.M."/>
            <person name="Stringer S.C."/>
            <person name="Carter A.T."/>
            <person name="Peck M.W."/>
        </authorList>
    </citation>
    <scope>NUCLEOTIDE SEQUENCE [LARGE SCALE GENOMIC DNA]</scope>
    <source>
        <strain evidence="1 2">IFR 18/108</strain>
    </source>
</reference>
<evidence type="ECO:0000313" key="1">
    <source>
        <dbReference type="EMBL" id="NFR62266.1"/>
    </source>
</evidence>
<name>A0A6B4XZS0_CLOSG</name>
<protein>
    <submittedName>
        <fullName evidence="1">ATPase P</fullName>
    </submittedName>
</protein>